<keyword evidence="3" id="KW-1133">Transmembrane helix</keyword>
<name>A0A3P9MBL6_ORYLA</name>
<reference evidence="5 6" key="2">
    <citation type="submission" date="2017-04" db="EMBL/GenBank/DDBJ databases">
        <title>CpG methylation of centromeres and impact of large insertions on vertebrate speciation.</title>
        <authorList>
            <person name="Ichikawa K."/>
            <person name="Yoshimura J."/>
            <person name="Morishita S."/>
        </authorList>
    </citation>
    <scope>NUCLEOTIDE SEQUENCE</scope>
    <source>
        <strain evidence="5 6">HNI</strain>
    </source>
</reference>
<evidence type="ECO:0000256" key="3">
    <source>
        <dbReference type="SAM" id="Phobius"/>
    </source>
</evidence>
<dbReference type="InterPro" id="IPR009003">
    <property type="entry name" value="Peptidase_S1_PA"/>
</dbReference>
<dbReference type="Ensembl" id="ENSORLT00020021393.1">
    <property type="protein sequence ID" value="ENSORLP00020030338.1"/>
    <property type="gene ID" value="ENSORLG00020015140.1"/>
</dbReference>
<sequence>MVRTFTKLNYFILFCKLLFSWIASYFCVSVCGIAPLNSKIVGGADAVPGSWPWQASLQYFGKHFCGGSLINKEWVLTAAHCVVGTSTKKLLVSLGCQNLEGKNPNEVSRRVAAIIVHPDFDRGTMNNDIALVRLSSPVPFSHYIRPVCLAASASVFNNGTGSWVTGWGYIKEGEPLPFPQTVQEVAVPVIGNRQCNCLYGVINITSSMICAGRLDGGKDSCQGDSGGPMLTKLGSVWIQSGIVSFGIGCARPNLPGVYSRVSRYQTWIKSHISSHEPGFVQFPSMEPDPDSNYTCPGLPTATALPVTSPTSRSNLGNYKTH</sequence>
<reference evidence="5" key="4">
    <citation type="submission" date="2025-09" db="UniProtKB">
        <authorList>
            <consortium name="Ensembl"/>
        </authorList>
    </citation>
    <scope>IDENTIFICATION</scope>
    <source>
        <strain evidence="5">HNI</strain>
    </source>
</reference>
<keyword evidence="2" id="KW-0378">Hydrolase</keyword>
<accession>A0A3P9MBL6</accession>
<proteinExistence type="predicted"/>
<evidence type="ECO:0000313" key="6">
    <source>
        <dbReference type="Proteomes" id="UP000265180"/>
    </source>
</evidence>
<dbReference type="InterPro" id="IPR001254">
    <property type="entry name" value="Trypsin_dom"/>
</dbReference>
<dbReference type="PROSITE" id="PS00135">
    <property type="entry name" value="TRYPSIN_SER"/>
    <property type="match status" value="1"/>
</dbReference>
<evidence type="ECO:0000259" key="4">
    <source>
        <dbReference type="PROSITE" id="PS50240"/>
    </source>
</evidence>
<protein>
    <recommendedName>
        <fullName evidence="4">Peptidase S1 domain-containing protein</fullName>
    </recommendedName>
</protein>
<dbReference type="FunFam" id="2.40.10.10:FF:000057">
    <property type="entry name" value="Zgc:100868"/>
    <property type="match status" value="1"/>
</dbReference>
<keyword evidence="3" id="KW-0472">Membrane</keyword>
<dbReference type="CDD" id="cd00190">
    <property type="entry name" value="Tryp_SPc"/>
    <property type="match status" value="1"/>
</dbReference>
<dbReference type="InterPro" id="IPR033116">
    <property type="entry name" value="TRYPSIN_SER"/>
</dbReference>
<dbReference type="GO" id="GO:0004252">
    <property type="term" value="F:serine-type endopeptidase activity"/>
    <property type="evidence" value="ECO:0007669"/>
    <property type="project" value="InterPro"/>
</dbReference>
<dbReference type="PROSITE" id="PS00134">
    <property type="entry name" value="TRYPSIN_HIS"/>
    <property type="match status" value="1"/>
</dbReference>
<dbReference type="AlphaFoldDB" id="A0A3P9MBL6"/>
<dbReference type="PANTHER" id="PTHR24253">
    <property type="entry name" value="TRANSMEMBRANE PROTEASE SERINE"/>
    <property type="match status" value="1"/>
</dbReference>
<dbReference type="PRINTS" id="PR00722">
    <property type="entry name" value="CHYMOTRYPSIN"/>
</dbReference>
<dbReference type="PANTHER" id="PTHR24253:SF171">
    <property type="entry name" value="SERINE PROTEASE 56-LIKE"/>
    <property type="match status" value="1"/>
</dbReference>
<keyword evidence="2" id="KW-0645">Protease</keyword>
<keyword evidence="3" id="KW-0812">Transmembrane</keyword>
<dbReference type="SMART" id="SM00020">
    <property type="entry name" value="Tryp_SPc"/>
    <property type="match status" value="1"/>
</dbReference>
<organism evidence="5 6">
    <name type="scientific">Oryzias latipes</name>
    <name type="common">Japanese rice fish</name>
    <name type="synonym">Japanese killifish</name>
    <dbReference type="NCBI Taxonomy" id="8090"/>
    <lineage>
        <taxon>Eukaryota</taxon>
        <taxon>Metazoa</taxon>
        <taxon>Chordata</taxon>
        <taxon>Craniata</taxon>
        <taxon>Vertebrata</taxon>
        <taxon>Euteleostomi</taxon>
        <taxon>Actinopterygii</taxon>
        <taxon>Neopterygii</taxon>
        <taxon>Teleostei</taxon>
        <taxon>Neoteleostei</taxon>
        <taxon>Acanthomorphata</taxon>
        <taxon>Ovalentaria</taxon>
        <taxon>Atherinomorphae</taxon>
        <taxon>Beloniformes</taxon>
        <taxon>Adrianichthyidae</taxon>
        <taxon>Oryziinae</taxon>
        <taxon>Oryzias</taxon>
    </lineage>
</organism>
<dbReference type="Pfam" id="PF00089">
    <property type="entry name" value="Trypsin"/>
    <property type="match status" value="1"/>
</dbReference>
<dbReference type="GO" id="GO:0006508">
    <property type="term" value="P:proteolysis"/>
    <property type="evidence" value="ECO:0007669"/>
    <property type="project" value="UniProtKB-KW"/>
</dbReference>
<evidence type="ECO:0000313" key="5">
    <source>
        <dbReference type="Ensembl" id="ENSORLP00020030338.1"/>
    </source>
</evidence>
<dbReference type="InterPro" id="IPR043504">
    <property type="entry name" value="Peptidase_S1_PA_chymotrypsin"/>
</dbReference>
<keyword evidence="1" id="KW-1015">Disulfide bond</keyword>
<keyword evidence="2" id="KW-0720">Serine protease</keyword>
<dbReference type="Gene3D" id="2.40.10.10">
    <property type="entry name" value="Trypsin-like serine proteases"/>
    <property type="match status" value="1"/>
</dbReference>
<evidence type="ECO:0000256" key="1">
    <source>
        <dbReference type="ARBA" id="ARBA00023157"/>
    </source>
</evidence>
<feature type="domain" description="Peptidase S1" evidence="4">
    <location>
        <begin position="40"/>
        <end position="273"/>
    </location>
</feature>
<dbReference type="SUPFAM" id="SSF50494">
    <property type="entry name" value="Trypsin-like serine proteases"/>
    <property type="match status" value="1"/>
</dbReference>
<dbReference type="Proteomes" id="UP000265180">
    <property type="component" value="Chromosome 19"/>
</dbReference>
<dbReference type="PROSITE" id="PS50240">
    <property type="entry name" value="TRYPSIN_DOM"/>
    <property type="match status" value="1"/>
</dbReference>
<reference key="1">
    <citation type="journal article" date="2007" name="Nature">
        <title>The medaka draft genome and insights into vertebrate genome evolution.</title>
        <authorList>
            <person name="Kasahara M."/>
            <person name="Naruse K."/>
            <person name="Sasaki S."/>
            <person name="Nakatani Y."/>
            <person name="Qu W."/>
            <person name="Ahsan B."/>
            <person name="Yamada T."/>
            <person name="Nagayasu Y."/>
            <person name="Doi K."/>
            <person name="Kasai Y."/>
            <person name="Jindo T."/>
            <person name="Kobayashi D."/>
            <person name="Shimada A."/>
            <person name="Toyoda A."/>
            <person name="Kuroki Y."/>
            <person name="Fujiyama A."/>
            <person name="Sasaki T."/>
            <person name="Shimizu A."/>
            <person name="Asakawa S."/>
            <person name="Shimizu N."/>
            <person name="Hashimoto S."/>
            <person name="Yang J."/>
            <person name="Lee Y."/>
            <person name="Matsushima K."/>
            <person name="Sugano S."/>
            <person name="Sakaizumi M."/>
            <person name="Narita T."/>
            <person name="Ohishi K."/>
            <person name="Haga S."/>
            <person name="Ohta F."/>
            <person name="Nomoto H."/>
            <person name="Nogata K."/>
            <person name="Morishita T."/>
            <person name="Endo T."/>
            <person name="Shin-I T."/>
            <person name="Takeda H."/>
            <person name="Morishita S."/>
            <person name="Kohara Y."/>
        </authorList>
    </citation>
    <scope>NUCLEOTIDE SEQUENCE [LARGE SCALE GENOMIC DNA]</scope>
    <source>
        <strain>Hd-rR</strain>
    </source>
</reference>
<dbReference type="InterPro" id="IPR018114">
    <property type="entry name" value="TRYPSIN_HIS"/>
</dbReference>
<feature type="transmembrane region" description="Helical" evidence="3">
    <location>
        <begin position="12"/>
        <end position="36"/>
    </location>
</feature>
<reference evidence="5" key="3">
    <citation type="submission" date="2025-08" db="UniProtKB">
        <authorList>
            <consortium name="Ensembl"/>
        </authorList>
    </citation>
    <scope>IDENTIFICATION</scope>
    <source>
        <strain evidence="5">HNI</strain>
    </source>
</reference>
<evidence type="ECO:0000256" key="2">
    <source>
        <dbReference type="RuleBase" id="RU363034"/>
    </source>
</evidence>
<dbReference type="InterPro" id="IPR001314">
    <property type="entry name" value="Peptidase_S1A"/>
</dbReference>